<name>A0A8D8EWL9_CULPI</name>
<protein>
    <submittedName>
        <fullName evidence="1">(northern house mosquito) hypothetical protein</fullName>
    </submittedName>
</protein>
<sequence length="104" mass="12115">MPSPRKTHFSYVFRTLGIGKLISHNFISEIKVNPVYLSKLTKEISISKSVKQLIFQLFRSHSRTNISPIYLLSLARRSSRLLEYYSYASQAYFLRVDFSSYGLI</sequence>
<dbReference type="EMBL" id="HBUE01016736">
    <property type="protein sequence ID" value="CAG6450642.1"/>
    <property type="molecule type" value="Transcribed_RNA"/>
</dbReference>
<reference evidence="1" key="1">
    <citation type="submission" date="2021-05" db="EMBL/GenBank/DDBJ databases">
        <authorList>
            <person name="Alioto T."/>
            <person name="Alioto T."/>
            <person name="Gomez Garrido J."/>
        </authorList>
    </citation>
    <scope>NUCLEOTIDE SEQUENCE</scope>
</reference>
<accession>A0A8D8EWL9</accession>
<organism evidence="1">
    <name type="scientific">Culex pipiens</name>
    <name type="common">House mosquito</name>
    <dbReference type="NCBI Taxonomy" id="7175"/>
    <lineage>
        <taxon>Eukaryota</taxon>
        <taxon>Metazoa</taxon>
        <taxon>Ecdysozoa</taxon>
        <taxon>Arthropoda</taxon>
        <taxon>Hexapoda</taxon>
        <taxon>Insecta</taxon>
        <taxon>Pterygota</taxon>
        <taxon>Neoptera</taxon>
        <taxon>Endopterygota</taxon>
        <taxon>Diptera</taxon>
        <taxon>Nematocera</taxon>
        <taxon>Culicoidea</taxon>
        <taxon>Culicidae</taxon>
        <taxon>Culicinae</taxon>
        <taxon>Culicini</taxon>
        <taxon>Culex</taxon>
        <taxon>Culex</taxon>
    </lineage>
</organism>
<proteinExistence type="predicted"/>
<evidence type="ECO:0000313" key="1">
    <source>
        <dbReference type="EMBL" id="CAG6450642.1"/>
    </source>
</evidence>
<dbReference type="AlphaFoldDB" id="A0A8D8EWL9"/>